<dbReference type="GO" id="GO:0031966">
    <property type="term" value="C:mitochondrial membrane"/>
    <property type="evidence" value="ECO:0007669"/>
    <property type="project" value="UniProtKB-SubCell"/>
</dbReference>
<dbReference type="InterPro" id="IPR050269">
    <property type="entry name" value="ComplexI_Subunit6"/>
</dbReference>
<evidence type="ECO:0000256" key="13">
    <source>
        <dbReference type="ARBA" id="ARBA00023136"/>
    </source>
</evidence>
<evidence type="ECO:0000256" key="15">
    <source>
        <dbReference type="ARBA" id="ARBA00049551"/>
    </source>
</evidence>
<feature type="transmembrane region" description="Helical" evidence="16">
    <location>
        <begin position="7"/>
        <end position="36"/>
    </location>
</feature>
<keyword evidence="13 16" id="KW-0472">Membrane</keyword>
<evidence type="ECO:0000256" key="3">
    <source>
        <dbReference type="ARBA" id="ARBA00012944"/>
    </source>
</evidence>
<sequence length="167" mass="19135">MLTSMLIMLIALSIMFTMLTHPMSMGMIMIMQTLFISMTTGIMINMFWFSYILVITMLSGILVLFIYMASIASNEKFKTSTKMMMYFMSSIILSSISLLFVDQLEKSSMWSTSKKEMVCNEQVLSLIKLFNSHNMSMTIIVITYLFFTMIVISYVVEVSEGPLRSKS</sequence>
<keyword evidence="12 17" id="KW-0496">Mitochondrion</keyword>
<dbReference type="EMBL" id="KX505848">
    <property type="protein sequence ID" value="AST10096.1"/>
    <property type="molecule type" value="Genomic_DNA"/>
</dbReference>
<evidence type="ECO:0000256" key="5">
    <source>
        <dbReference type="ARBA" id="ARBA00022448"/>
    </source>
</evidence>
<evidence type="ECO:0000256" key="1">
    <source>
        <dbReference type="ARBA" id="ARBA00004225"/>
    </source>
</evidence>
<evidence type="ECO:0000256" key="7">
    <source>
        <dbReference type="ARBA" id="ARBA00022692"/>
    </source>
</evidence>
<dbReference type="AlphaFoldDB" id="A0A343IS97"/>
<feature type="transmembrane region" description="Helical" evidence="16">
    <location>
        <begin position="48"/>
        <end position="71"/>
    </location>
</feature>
<dbReference type="EC" id="7.1.1.2" evidence="3"/>
<dbReference type="GeneID" id="37276867"/>
<accession>A0A343IS97</accession>
<evidence type="ECO:0000256" key="9">
    <source>
        <dbReference type="ARBA" id="ARBA00022982"/>
    </source>
</evidence>
<evidence type="ECO:0000256" key="16">
    <source>
        <dbReference type="SAM" id="Phobius"/>
    </source>
</evidence>
<keyword evidence="11" id="KW-0520">NAD</keyword>
<gene>
    <name evidence="17" type="primary">ND6</name>
</gene>
<reference evidence="17" key="1">
    <citation type="thesis" date="2017" institute="China Agricultural University">
        <title>Studies on the comparative mitochondrial genomics and phylogeny of Heteroptera (Insecta: Hemiptera).</title>
        <authorList>
            <person name="Jiang P."/>
        </authorList>
    </citation>
    <scope>NUCLEOTIDE SEQUENCE</scope>
</reference>
<evidence type="ECO:0000256" key="4">
    <source>
        <dbReference type="ARBA" id="ARBA00021095"/>
    </source>
</evidence>
<protein>
    <recommendedName>
        <fullName evidence="4">NADH-ubiquinone oxidoreductase chain 6</fullName>
        <ecNumber evidence="3">7.1.1.2</ecNumber>
    </recommendedName>
    <alternativeName>
        <fullName evidence="14">NADH dehydrogenase subunit 6</fullName>
    </alternativeName>
</protein>
<keyword evidence="8" id="KW-1278">Translocase</keyword>
<organism evidence="17">
    <name type="scientific">Acanthaspis ruficeps</name>
    <dbReference type="NCBI Taxonomy" id="1524498"/>
    <lineage>
        <taxon>Eukaryota</taxon>
        <taxon>Metazoa</taxon>
        <taxon>Ecdysozoa</taxon>
        <taxon>Arthropoda</taxon>
        <taxon>Hexapoda</taxon>
        <taxon>Insecta</taxon>
        <taxon>Pterygota</taxon>
        <taxon>Neoptera</taxon>
        <taxon>Paraneoptera</taxon>
        <taxon>Hemiptera</taxon>
        <taxon>Heteroptera</taxon>
        <taxon>Panheteroptera</taxon>
        <taxon>Cimicomorpha</taxon>
        <taxon>Reduviidae</taxon>
        <taxon>Reduviinae</taxon>
        <taxon>Acanthaspis</taxon>
    </lineage>
</organism>
<keyword evidence="9" id="KW-0249">Electron transport</keyword>
<evidence type="ECO:0000256" key="10">
    <source>
        <dbReference type="ARBA" id="ARBA00022989"/>
    </source>
</evidence>
<evidence type="ECO:0000256" key="14">
    <source>
        <dbReference type="ARBA" id="ARBA00031019"/>
    </source>
</evidence>
<comment type="subcellular location">
    <subcellularLocation>
        <location evidence="1">Mitochondrion membrane</location>
        <topology evidence="1">Multi-pass membrane protein</topology>
    </subcellularLocation>
</comment>
<dbReference type="CTD" id="4541"/>
<dbReference type="RefSeq" id="YP_009472892.1">
    <property type="nucleotide sequence ID" value="NC_037369.1"/>
</dbReference>
<comment type="similarity">
    <text evidence="2">Belongs to the complex I subunit 6 family.</text>
</comment>
<geneLocation type="mitochondrion" evidence="17"/>
<feature type="transmembrane region" description="Helical" evidence="16">
    <location>
        <begin position="83"/>
        <end position="101"/>
    </location>
</feature>
<evidence type="ECO:0000256" key="12">
    <source>
        <dbReference type="ARBA" id="ARBA00023128"/>
    </source>
</evidence>
<keyword evidence="7 16" id="KW-0812">Transmembrane</keyword>
<evidence type="ECO:0000256" key="2">
    <source>
        <dbReference type="ARBA" id="ARBA00005698"/>
    </source>
</evidence>
<evidence type="ECO:0000313" key="17">
    <source>
        <dbReference type="EMBL" id="AST10096.1"/>
    </source>
</evidence>
<comment type="catalytic activity">
    <reaction evidence="15">
        <text>a ubiquinone + NADH + 5 H(+)(in) = a ubiquinol + NAD(+) + 4 H(+)(out)</text>
        <dbReference type="Rhea" id="RHEA:29091"/>
        <dbReference type="Rhea" id="RHEA-COMP:9565"/>
        <dbReference type="Rhea" id="RHEA-COMP:9566"/>
        <dbReference type="ChEBI" id="CHEBI:15378"/>
        <dbReference type="ChEBI" id="CHEBI:16389"/>
        <dbReference type="ChEBI" id="CHEBI:17976"/>
        <dbReference type="ChEBI" id="CHEBI:57540"/>
        <dbReference type="ChEBI" id="CHEBI:57945"/>
        <dbReference type="EC" id="7.1.1.2"/>
    </reaction>
</comment>
<keyword evidence="5" id="KW-0813">Transport</keyword>
<dbReference type="PANTHER" id="PTHR11435">
    <property type="entry name" value="NADH UBIQUINONE OXIDOREDUCTASE SUBUNIT ND6"/>
    <property type="match status" value="1"/>
</dbReference>
<dbReference type="GO" id="GO:0008137">
    <property type="term" value="F:NADH dehydrogenase (ubiquinone) activity"/>
    <property type="evidence" value="ECO:0007669"/>
    <property type="project" value="UniProtKB-EC"/>
</dbReference>
<proteinExistence type="inferred from homology"/>
<name>A0A343IS97_9HEMI</name>
<evidence type="ECO:0000256" key="6">
    <source>
        <dbReference type="ARBA" id="ARBA00022660"/>
    </source>
</evidence>
<feature type="transmembrane region" description="Helical" evidence="16">
    <location>
        <begin position="135"/>
        <end position="156"/>
    </location>
</feature>
<keyword evidence="6" id="KW-0679">Respiratory chain</keyword>
<evidence type="ECO:0000256" key="8">
    <source>
        <dbReference type="ARBA" id="ARBA00022967"/>
    </source>
</evidence>
<dbReference type="PANTHER" id="PTHR11435:SF1">
    <property type="entry name" value="NADH-UBIQUINONE OXIDOREDUCTASE CHAIN 6"/>
    <property type="match status" value="1"/>
</dbReference>
<evidence type="ECO:0000256" key="11">
    <source>
        <dbReference type="ARBA" id="ARBA00023027"/>
    </source>
</evidence>
<keyword evidence="10 16" id="KW-1133">Transmembrane helix</keyword>